<dbReference type="Proteomes" id="UP001374584">
    <property type="component" value="Unassembled WGS sequence"/>
</dbReference>
<evidence type="ECO:0000313" key="2">
    <source>
        <dbReference type="Proteomes" id="UP001374584"/>
    </source>
</evidence>
<gene>
    <name evidence="1" type="ORF">VNO80_20750</name>
</gene>
<reference evidence="1 2" key="1">
    <citation type="submission" date="2024-01" db="EMBL/GenBank/DDBJ databases">
        <title>The genomes of 5 underutilized Papilionoideae crops provide insights into root nodulation and disease resistanc.</title>
        <authorList>
            <person name="Jiang F."/>
        </authorList>
    </citation>
    <scope>NUCLEOTIDE SEQUENCE [LARGE SCALE GENOMIC DNA]</scope>
    <source>
        <strain evidence="1">JINMINGXINNONG_FW02</strain>
        <tissue evidence="1">Leaves</tissue>
    </source>
</reference>
<dbReference type="AlphaFoldDB" id="A0AAN9QQA7"/>
<proteinExistence type="predicted"/>
<name>A0AAN9QQA7_PHACN</name>
<evidence type="ECO:0000313" key="1">
    <source>
        <dbReference type="EMBL" id="KAK7346235.1"/>
    </source>
</evidence>
<dbReference type="EMBL" id="JAYMYR010000008">
    <property type="protein sequence ID" value="KAK7346235.1"/>
    <property type="molecule type" value="Genomic_DNA"/>
</dbReference>
<organism evidence="1 2">
    <name type="scientific">Phaseolus coccineus</name>
    <name type="common">Scarlet runner bean</name>
    <name type="synonym">Phaseolus multiflorus</name>
    <dbReference type="NCBI Taxonomy" id="3886"/>
    <lineage>
        <taxon>Eukaryota</taxon>
        <taxon>Viridiplantae</taxon>
        <taxon>Streptophyta</taxon>
        <taxon>Embryophyta</taxon>
        <taxon>Tracheophyta</taxon>
        <taxon>Spermatophyta</taxon>
        <taxon>Magnoliopsida</taxon>
        <taxon>eudicotyledons</taxon>
        <taxon>Gunneridae</taxon>
        <taxon>Pentapetalae</taxon>
        <taxon>rosids</taxon>
        <taxon>fabids</taxon>
        <taxon>Fabales</taxon>
        <taxon>Fabaceae</taxon>
        <taxon>Papilionoideae</taxon>
        <taxon>50 kb inversion clade</taxon>
        <taxon>NPAAA clade</taxon>
        <taxon>indigoferoid/millettioid clade</taxon>
        <taxon>Phaseoleae</taxon>
        <taxon>Phaseolus</taxon>
    </lineage>
</organism>
<comment type="caution">
    <text evidence="1">The sequence shown here is derived from an EMBL/GenBank/DDBJ whole genome shotgun (WGS) entry which is preliminary data.</text>
</comment>
<keyword evidence="2" id="KW-1185">Reference proteome</keyword>
<accession>A0AAN9QQA7</accession>
<sequence>MNWKHKEEAVNSLDLFLPPSSPLTIFLLPPYHRATTFPLPSSSSYSIINSLYSFHSFHYPKYSFHLTFPASLIQALLW</sequence>
<protein>
    <submittedName>
        <fullName evidence="1">Uncharacterized protein</fullName>
    </submittedName>
</protein>